<proteinExistence type="predicted"/>
<dbReference type="RefSeq" id="WP_016317195.1">
    <property type="nucleotide sequence ID" value="NZ_QXWZ01000059.1"/>
</dbReference>
<protein>
    <submittedName>
        <fullName evidence="1">Uncharacterized protein</fullName>
    </submittedName>
</protein>
<name>A0A845RNG8_9FIRM</name>
<gene>
    <name evidence="1" type="ORF">D3Z39_16550</name>
</gene>
<comment type="caution">
    <text evidence="1">The sequence shown here is derived from an EMBL/GenBank/DDBJ whole genome shotgun (WGS) entry which is preliminary data.</text>
</comment>
<reference evidence="1 2" key="1">
    <citation type="submission" date="2018-08" db="EMBL/GenBank/DDBJ databases">
        <title>Murine metabolic-syndrome-specific gut microbial biobank.</title>
        <authorList>
            <person name="Liu C."/>
        </authorList>
    </citation>
    <scope>NUCLEOTIDE SEQUENCE [LARGE SCALE GENOMIC DNA]</scope>
    <source>
        <strain evidence="1 2">X69</strain>
    </source>
</reference>
<dbReference type="EMBL" id="QXWZ01000059">
    <property type="protein sequence ID" value="NBI80428.1"/>
    <property type="molecule type" value="Genomic_DNA"/>
</dbReference>
<dbReference type="OrthoDB" id="9787714at2"/>
<dbReference type="Proteomes" id="UP000446348">
    <property type="component" value="Unassembled WGS sequence"/>
</dbReference>
<accession>A0A845RNG8</accession>
<evidence type="ECO:0000313" key="1">
    <source>
        <dbReference type="EMBL" id="NBI80428.1"/>
    </source>
</evidence>
<evidence type="ECO:0000313" key="2">
    <source>
        <dbReference type="Proteomes" id="UP000446348"/>
    </source>
</evidence>
<dbReference type="AlphaFoldDB" id="A0A845RNG8"/>
<sequence>MNRKQKKELRRHLSTRQLMGIDQLTDHGLKTARGELVFYLVSPDNLSVLSAEGVRGRVRALTELLRGMEAVELLALDSRESFQSNKHHYQARLEQEDLPALRELLRQDMGHLDEIQSTTASAREFALVYRREEKSTEDAGHLKQIEKRVRDCGFHVRMAEEQDMMRLLAVYYQQDVTTEQFDRFDGERSANG</sequence>
<organism evidence="1 2">
    <name type="scientific">Anaerotruncus colihominis</name>
    <dbReference type="NCBI Taxonomy" id="169435"/>
    <lineage>
        <taxon>Bacteria</taxon>
        <taxon>Bacillati</taxon>
        <taxon>Bacillota</taxon>
        <taxon>Clostridia</taxon>
        <taxon>Eubacteriales</taxon>
        <taxon>Oscillospiraceae</taxon>
        <taxon>Anaerotruncus</taxon>
    </lineage>
</organism>